<keyword evidence="1" id="KW-0812">Transmembrane</keyword>
<name>A0ABV9L164_9BACT</name>
<keyword evidence="1" id="KW-0472">Membrane</keyword>
<gene>
    <name evidence="2" type="ORF">ACFO6W_21380</name>
</gene>
<keyword evidence="1" id="KW-1133">Transmembrane helix</keyword>
<feature type="transmembrane region" description="Helical" evidence="1">
    <location>
        <begin position="12"/>
        <end position="32"/>
    </location>
</feature>
<sequence length="47" mass="5304">MNIIMTNMEIVASIFLAIIMSAITVTFAWLVNEKDRGKSKKKKDDST</sequence>
<organism evidence="2 3">
    <name type="scientific">Dysgonomonas termitidis</name>
    <dbReference type="NCBI Taxonomy" id="1516126"/>
    <lineage>
        <taxon>Bacteria</taxon>
        <taxon>Pseudomonadati</taxon>
        <taxon>Bacteroidota</taxon>
        <taxon>Bacteroidia</taxon>
        <taxon>Bacteroidales</taxon>
        <taxon>Dysgonomonadaceae</taxon>
        <taxon>Dysgonomonas</taxon>
    </lineage>
</organism>
<dbReference type="EMBL" id="JBHSGN010000128">
    <property type="protein sequence ID" value="MFC4676242.1"/>
    <property type="molecule type" value="Genomic_DNA"/>
</dbReference>
<keyword evidence="3" id="KW-1185">Reference proteome</keyword>
<evidence type="ECO:0000313" key="3">
    <source>
        <dbReference type="Proteomes" id="UP001596023"/>
    </source>
</evidence>
<evidence type="ECO:0000256" key="1">
    <source>
        <dbReference type="SAM" id="Phobius"/>
    </source>
</evidence>
<dbReference type="RefSeq" id="WP_380000274.1">
    <property type="nucleotide sequence ID" value="NZ_JBHSGN010000128.1"/>
</dbReference>
<dbReference type="Proteomes" id="UP001596023">
    <property type="component" value="Unassembled WGS sequence"/>
</dbReference>
<protein>
    <submittedName>
        <fullName evidence="2">Uncharacterized protein</fullName>
    </submittedName>
</protein>
<proteinExistence type="predicted"/>
<comment type="caution">
    <text evidence="2">The sequence shown here is derived from an EMBL/GenBank/DDBJ whole genome shotgun (WGS) entry which is preliminary data.</text>
</comment>
<evidence type="ECO:0000313" key="2">
    <source>
        <dbReference type="EMBL" id="MFC4676242.1"/>
    </source>
</evidence>
<accession>A0ABV9L164</accession>
<reference evidence="3" key="1">
    <citation type="journal article" date="2019" name="Int. J. Syst. Evol. Microbiol.">
        <title>The Global Catalogue of Microorganisms (GCM) 10K type strain sequencing project: providing services to taxonomists for standard genome sequencing and annotation.</title>
        <authorList>
            <consortium name="The Broad Institute Genomics Platform"/>
            <consortium name="The Broad Institute Genome Sequencing Center for Infectious Disease"/>
            <person name="Wu L."/>
            <person name="Ma J."/>
        </authorList>
    </citation>
    <scope>NUCLEOTIDE SEQUENCE [LARGE SCALE GENOMIC DNA]</scope>
    <source>
        <strain evidence="3">CCUG 66188</strain>
    </source>
</reference>